<dbReference type="InterPro" id="IPR039761">
    <property type="entry name" value="Bms1/Tsr1"/>
</dbReference>
<dbReference type="GO" id="GO:0000479">
    <property type="term" value="P:endonucleolytic cleavage of tricistronic rRNA transcript (SSU-rRNA, 5.8S rRNA, LSU-rRNA)"/>
    <property type="evidence" value="ECO:0007669"/>
    <property type="project" value="TreeGrafter"/>
</dbReference>
<evidence type="ECO:0000256" key="5">
    <source>
        <dbReference type="SAM" id="MobiDB-lite"/>
    </source>
</evidence>
<dbReference type="GO" id="GO:0000462">
    <property type="term" value="P:maturation of SSU-rRNA from tricistronic rRNA transcript (SSU-rRNA, 5.8S rRNA, LSU-rRNA)"/>
    <property type="evidence" value="ECO:0007669"/>
    <property type="project" value="TreeGrafter"/>
</dbReference>
<dbReference type="InterPro" id="IPR007034">
    <property type="entry name" value="BMS1_TSR1_C"/>
</dbReference>
<dbReference type="PANTHER" id="PTHR12858">
    <property type="entry name" value="RIBOSOME BIOGENESIS PROTEIN"/>
    <property type="match status" value="1"/>
</dbReference>
<keyword evidence="2" id="KW-0690">Ribosome biogenesis</keyword>
<evidence type="ECO:0000313" key="8">
    <source>
        <dbReference type="Proteomes" id="UP001188597"/>
    </source>
</evidence>
<dbReference type="PROSITE" id="PS51714">
    <property type="entry name" value="G_BMS1"/>
    <property type="match status" value="1"/>
</dbReference>
<sequence length="840" mass="93987">MAGSRVQVNKSHKTRFASKSSRNLHKTSLKDKSRIAKSDRNVGKGGRAARVQRSKMMREQKRAAILKEKRASTGATSPPRVIVLFGLSASVNLSLLAEDILALLSSEKTGALWPTVASSDYKLRTTILTAPHGDLLACMEMAKVADLIAFVASASSACEEDGPDDYMDAFGSQCLSVFRSLGLPSTVVLIRDLPTGLKRRHDMKKTCNSSLASQFPEDCKFYAADTKDELHKFMWLFKEQRLTVPHWRTQRPYLVAQKVDMVADDSNSEKCTVSLTGYLRARSLSVNQLVHVSGAGDFQLCKIELLQDPCPLNVRKEGDFMDSDVHDLQVICSLVPDPMKQEPLLVENVPDPLSGDQTWPTEAEMTEADRIHNEKKLKKRALPRGTSEYQACAAWIVDDSDVDNSDSNDDDADNGMVLDEKDSSFSNQGSHDRFNFEDDQASLNLRESDEETDVDSVMMEDENLTKEQIEDEIQKIKDAHAEDEEFPDEVDTPLDIPARKRFAKYRGLKSFRTSSWDPKVDILLLTDCVESLPPEYSRIFEFDNFTRTQKHVLAKSRDMEQGSIDECIPAGSYARLHISGVPIAVASKLGVVAKTAAPVIACGLLQHESKISVLHFSVKKHDTYSAPIKAKEELIFHVGFRQFVTRPMFSSDNINSDKHKMEKFLHAGRFSIASVYAPISFPPLPLIVLKNGGEAASPAVAAVGSLKSIDADKIILKKIILTGYPQRVSKSKASVRYMFHNPEDVKWFKPVEVWTKCGRRGRIKEPVGTHELPHQEVGAKIMRITYILYLPGRYNGREGMSRAMKCILNGVLQQNDTVCMSLFKRTYPKWPKHWFPILGA</sequence>
<comment type="subcellular location">
    <subcellularLocation>
        <location evidence="1">Nucleus</location>
        <location evidence="1">Nucleolus</location>
    </subcellularLocation>
</comment>
<dbReference type="GO" id="GO:0005525">
    <property type="term" value="F:GTP binding"/>
    <property type="evidence" value="ECO:0007669"/>
    <property type="project" value="TreeGrafter"/>
</dbReference>
<keyword evidence="8" id="KW-1185">Reference proteome</keyword>
<dbReference type="GO" id="GO:0030688">
    <property type="term" value="C:preribosome, small subunit precursor"/>
    <property type="evidence" value="ECO:0007669"/>
    <property type="project" value="TreeGrafter"/>
</dbReference>
<reference evidence="7" key="1">
    <citation type="submission" date="2022-12" db="EMBL/GenBank/DDBJ databases">
        <title>Draft genome assemblies for two species of Escallonia (Escalloniales).</title>
        <authorList>
            <person name="Chanderbali A."/>
            <person name="Dervinis C."/>
            <person name="Anghel I."/>
            <person name="Soltis D."/>
            <person name="Soltis P."/>
            <person name="Zapata F."/>
        </authorList>
    </citation>
    <scope>NUCLEOTIDE SEQUENCE</scope>
    <source>
        <strain evidence="7">UCBG64.0493</strain>
        <tissue evidence="7">Leaf</tissue>
    </source>
</reference>
<name>A0AA88UXT0_9ASTE</name>
<evidence type="ECO:0000256" key="4">
    <source>
        <dbReference type="ARBA" id="ARBA00038288"/>
    </source>
</evidence>
<gene>
    <name evidence="7" type="ORF">RJ639_025125</name>
</gene>
<comment type="caution">
    <text evidence="7">The sequence shown here is derived from an EMBL/GenBank/DDBJ whole genome shotgun (WGS) entry which is preliminary data.</text>
</comment>
<feature type="compositionally biased region" description="Basic residues" evidence="5">
    <location>
        <begin position="10"/>
        <end position="27"/>
    </location>
</feature>
<dbReference type="AlphaFoldDB" id="A0AA88UXT0"/>
<organism evidence="7 8">
    <name type="scientific">Escallonia herrerae</name>
    <dbReference type="NCBI Taxonomy" id="1293975"/>
    <lineage>
        <taxon>Eukaryota</taxon>
        <taxon>Viridiplantae</taxon>
        <taxon>Streptophyta</taxon>
        <taxon>Embryophyta</taxon>
        <taxon>Tracheophyta</taxon>
        <taxon>Spermatophyta</taxon>
        <taxon>Magnoliopsida</taxon>
        <taxon>eudicotyledons</taxon>
        <taxon>Gunneridae</taxon>
        <taxon>Pentapetalae</taxon>
        <taxon>asterids</taxon>
        <taxon>campanulids</taxon>
        <taxon>Escalloniales</taxon>
        <taxon>Escalloniaceae</taxon>
        <taxon>Escallonia</taxon>
    </lineage>
</organism>
<protein>
    <recommendedName>
        <fullName evidence="6">Bms1-type G domain-containing protein</fullName>
    </recommendedName>
</protein>
<evidence type="ECO:0000256" key="1">
    <source>
        <dbReference type="ARBA" id="ARBA00004604"/>
    </source>
</evidence>
<dbReference type="InterPro" id="IPR012948">
    <property type="entry name" value="AARP2CN"/>
</dbReference>
<evidence type="ECO:0000259" key="6">
    <source>
        <dbReference type="PROSITE" id="PS51714"/>
    </source>
</evidence>
<dbReference type="Proteomes" id="UP001188597">
    <property type="component" value="Unassembled WGS sequence"/>
</dbReference>
<dbReference type="SMART" id="SM00785">
    <property type="entry name" value="AARP2CN"/>
    <property type="match status" value="1"/>
</dbReference>
<dbReference type="Pfam" id="PF22298">
    <property type="entry name" value="Tsr1_G-like"/>
    <property type="match status" value="1"/>
</dbReference>
<evidence type="ECO:0000313" key="7">
    <source>
        <dbReference type="EMBL" id="KAK2997799.1"/>
    </source>
</evidence>
<dbReference type="Pfam" id="PF08142">
    <property type="entry name" value="AARP2CN"/>
    <property type="match status" value="1"/>
</dbReference>
<dbReference type="GO" id="GO:0034511">
    <property type="term" value="F:U3 snoRNA binding"/>
    <property type="evidence" value="ECO:0007669"/>
    <property type="project" value="TreeGrafter"/>
</dbReference>
<feature type="compositionally biased region" description="Acidic residues" evidence="5">
    <location>
        <begin position="401"/>
        <end position="413"/>
    </location>
</feature>
<dbReference type="PANTHER" id="PTHR12858:SF1">
    <property type="entry name" value="PRE-RRNA-PROCESSING PROTEIN TSR1 HOMOLOG"/>
    <property type="match status" value="1"/>
</dbReference>
<dbReference type="GO" id="GO:0003924">
    <property type="term" value="F:GTPase activity"/>
    <property type="evidence" value="ECO:0007669"/>
    <property type="project" value="TreeGrafter"/>
</dbReference>
<keyword evidence="3" id="KW-0539">Nucleus</keyword>
<evidence type="ECO:0000256" key="3">
    <source>
        <dbReference type="ARBA" id="ARBA00023242"/>
    </source>
</evidence>
<dbReference type="GO" id="GO:0005730">
    <property type="term" value="C:nucleolus"/>
    <property type="evidence" value="ECO:0007669"/>
    <property type="project" value="UniProtKB-SubCell"/>
</dbReference>
<evidence type="ECO:0000256" key="2">
    <source>
        <dbReference type="ARBA" id="ARBA00022517"/>
    </source>
</evidence>
<feature type="region of interest" description="Disordered" evidence="5">
    <location>
        <begin position="401"/>
        <end position="440"/>
    </location>
</feature>
<dbReference type="EMBL" id="JAVXUP010003984">
    <property type="protein sequence ID" value="KAK2997799.1"/>
    <property type="molecule type" value="Genomic_DNA"/>
</dbReference>
<accession>A0AA88UXT0</accession>
<dbReference type="InterPro" id="IPR030387">
    <property type="entry name" value="G_Bms1/Tsr1_dom"/>
</dbReference>
<dbReference type="Pfam" id="PF04950">
    <property type="entry name" value="RIBIOP_C"/>
    <property type="match status" value="1"/>
</dbReference>
<comment type="similarity">
    <text evidence="4">Belongs to the TRAFAC class translation factor GTPase superfamily. Bms1-like GTPase family. TSR1 subfamily.</text>
</comment>
<proteinExistence type="inferred from homology"/>
<feature type="domain" description="Bms1-type G" evidence="6">
    <location>
        <begin position="78"/>
        <end position="243"/>
    </location>
</feature>
<dbReference type="SMART" id="SM01362">
    <property type="entry name" value="DUF663"/>
    <property type="match status" value="1"/>
</dbReference>
<feature type="region of interest" description="Disordered" evidence="5">
    <location>
        <begin position="1"/>
        <end position="59"/>
    </location>
</feature>
<feature type="compositionally biased region" description="Basic and acidic residues" evidence="5">
    <location>
        <begin position="28"/>
        <end position="42"/>
    </location>
</feature>